<evidence type="ECO:0000313" key="2">
    <source>
        <dbReference type="Proteomes" id="UP000256838"/>
    </source>
</evidence>
<proteinExistence type="predicted"/>
<keyword evidence="2" id="KW-1185">Reference proteome</keyword>
<reference evidence="1 2" key="1">
    <citation type="submission" date="2018-08" db="EMBL/GenBank/DDBJ databases">
        <title>Paraburkholderia sp. DHOM06 isolated from forest soil.</title>
        <authorList>
            <person name="Gao Z.-H."/>
            <person name="Qiu L.-H."/>
        </authorList>
    </citation>
    <scope>NUCLEOTIDE SEQUENCE [LARGE SCALE GENOMIC DNA]</scope>
    <source>
        <strain evidence="1 2">DHOM06</strain>
    </source>
</reference>
<organism evidence="1 2">
    <name type="scientific">Trinickia dinghuensis</name>
    <dbReference type="NCBI Taxonomy" id="2291023"/>
    <lineage>
        <taxon>Bacteria</taxon>
        <taxon>Pseudomonadati</taxon>
        <taxon>Pseudomonadota</taxon>
        <taxon>Betaproteobacteria</taxon>
        <taxon>Burkholderiales</taxon>
        <taxon>Burkholderiaceae</taxon>
        <taxon>Trinickia</taxon>
    </lineage>
</organism>
<comment type="caution">
    <text evidence="1">The sequence shown here is derived from an EMBL/GenBank/DDBJ whole genome shotgun (WGS) entry which is preliminary data.</text>
</comment>
<protein>
    <submittedName>
        <fullName evidence="1">Uncharacterized protein</fullName>
    </submittedName>
</protein>
<accession>A0A3D8JV76</accession>
<name>A0A3D8JV76_9BURK</name>
<gene>
    <name evidence="1" type="ORF">DWV00_20500</name>
</gene>
<dbReference type="EMBL" id="QRGA01000011">
    <property type="protein sequence ID" value="RDU97033.1"/>
    <property type="molecule type" value="Genomic_DNA"/>
</dbReference>
<evidence type="ECO:0000313" key="1">
    <source>
        <dbReference type="EMBL" id="RDU97033.1"/>
    </source>
</evidence>
<dbReference type="AlphaFoldDB" id="A0A3D8JV76"/>
<sequence>MNKTQGQRQRMDLIELARESGMAVLLDAKIGREQYVSVSGSLAALARFADAVRGESDGDGTDDDESR</sequence>
<dbReference type="Proteomes" id="UP000256838">
    <property type="component" value="Unassembled WGS sequence"/>
</dbReference>